<dbReference type="InterPro" id="IPR004843">
    <property type="entry name" value="Calcineurin-like_PHP"/>
</dbReference>
<dbReference type="GO" id="GO:0016787">
    <property type="term" value="F:hydrolase activity"/>
    <property type="evidence" value="ECO:0007669"/>
    <property type="project" value="InterPro"/>
</dbReference>
<feature type="domain" description="Calcineurin-like phosphoesterase" evidence="1">
    <location>
        <begin position="35"/>
        <end position="209"/>
    </location>
</feature>
<reference evidence="2 3" key="1">
    <citation type="journal article" date="2013" name="Curr. Biol.">
        <title>The Genome of the Foraminiferan Reticulomyxa filosa.</title>
        <authorList>
            <person name="Glockner G."/>
            <person name="Hulsmann N."/>
            <person name="Schleicher M."/>
            <person name="Noegel A.A."/>
            <person name="Eichinger L."/>
            <person name="Gallinger C."/>
            <person name="Pawlowski J."/>
            <person name="Sierra R."/>
            <person name="Euteneuer U."/>
            <person name="Pillet L."/>
            <person name="Moustafa A."/>
            <person name="Platzer M."/>
            <person name="Groth M."/>
            <person name="Szafranski K."/>
            <person name="Schliwa M."/>
        </authorList>
    </citation>
    <scope>NUCLEOTIDE SEQUENCE [LARGE SCALE GENOMIC DNA]</scope>
</reference>
<dbReference type="SUPFAM" id="SSF56300">
    <property type="entry name" value="Metallo-dependent phosphatases"/>
    <property type="match status" value="1"/>
</dbReference>
<accession>X6MNB7</accession>
<comment type="caution">
    <text evidence="2">The sequence shown here is derived from an EMBL/GenBank/DDBJ whole genome shotgun (WGS) entry which is preliminary data.</text>
</comment>
<name>X6MNB7_RETFI</name>
<dbReference type="InterPro" id="IPR051693">
    <property type="entry name" value="UPF0046_metallophosphoest"/>
</dbReference>
<dbReference type="AlphaFoldDB" id="X6MNB7"/>
<proteinExistence type="predicted"/>
<dbReference type="EMBL" id="ASPP01019678">
    <property type="protein sequence ID" value="ETO14892.1"/>
    <property type="molecule type" value="Genomic_DNA"/>
</dbReference>
<organism evidence="2 3">
    <name type="scientific">Reticulomyxa filosa</name>
    <dbReference type="NCBI Taxonomy" id="46433"/>
    <lineage>
        <taxon>Eukaryota</taxon>
        <taxon>Sar</taxon>
        <taxon>Rhizaria</taxon>
        <taxon>Retaria</taxon>
        <taxon>Foraminifera</taxon>
        <taxon>Monothalamids</taxon>
        <taxon>Reticulomyxidae</taxon>
        <taxon>Reticulomyxa</taxon>
    </lineage>
</organism>
<dbReference type="Pfam" id="PF00149">
    <property type="entry name" value="Metallophos"/>
    <property type="match status" value="1"/>
</dbReference>
<gene>
    <name evidence="2" type="ORF">RFI_22475</name>
</gene>
<evidence type="ECO:0000313" key="2">
    <source>
        <dbReference type="EMBL" id="ETO14892.1"/>
    </source>
</evidence>
<dbReference type="OrthoDB" id="630188at2759"/>
<evidence type="ECO:0000259" key="1">
    <source>
        <dbReference type="Pfam" id="PF00149"/>
    </source>
</evidence>
<sequence length="249" mass="28225">MSMDKHANPKTTTKTAIRIVTVSDSHMNHNKFDMPEGDILIIAGDWTNWRTSRTDIPKVVEWLKSLSQYRHKVIIAGNHERGLNENDVEKNKKYFMESCNTHYLQDEMLSVLGVNIYGSPWHPQRERNEGNKITKIGCLFSAHAFDRPLDEIKKIFESIPSETNILVTHSPPFGIGDLERPGHIGSSALLTEVTQRVRPFLHIYGHSHGGRGIRMVDGCSTVFINTACSPTMLDLLFQNESDVEQKEAN</sequence>
<keyword evidence="3" id="KW-1185">Reference proteome</keyword>
<dbReference type="Gene3D" id="3.60.21.10">
    <property type="match status" value="1"/>
</dbReference>
<dbReference type="PANTHER" id="PTHR12905">
    <property type="entry name" value="METALLOPHOSPHOESTERASE"/>
    <property type="match status" value="1"/>
</dbReference>
<protein>
    <recommendedName>
        <fullName evidence="1">Calcineurin-like phosphoesterase domain-containing protein</fullName>
    </recommendedName>
</protein>
<evidence type="ECO:0000313" key="3">
    <source>
        <dbReference type="Proteomes" id="UP000023152"/>
    </source>
</evidence>
<dbReference type="Proteomes" id="UP000023152">
    <property type="component" value="Unassembled WGS sequence"/>
</dbReference>
<dbReference type="CDD" id="cd07379">
    <property type="entry name" value="MPP_239FB"/>
    <property type="match status" value="1"/>
</dbReference>
<dbReference type="OMA" id="EYDPIIF"/>
<dbReference type="InterPro" id="IPR029052">
    <property type="entry name" value="Metallo-depent_PP-like"/>
</dbReference>
<dbReference type="PANTHER" id="PTHR12905:SF0">
    <property type="entry name" value="CALCINEURIN-LIKE PHOSPHOESTERASE DOMAIN-CONTAINING PROTEIN"/>
    <property type="match status" value="1"/>
</dbReference>